<gene>
    <name evidence="2" type="ORF">IW261DRAFT_1503370</name>
</gene>
<feature type="region of interest" description="Disordered" evidence="1">
    <location>
        <begin position="167"/>
        <end position="219"/>
    </location>
</feature>
<dbReference type="Proteomes" id="UP001175227">
    <property type="component" value="Unassembled WGS sequence"/>
</dbReference>
<feature type="compositionally biased region" description="Polar residues" evidence="1">
    <location>
        <begin position="198"/>
        <end position="211"/>
    </location>
</feature>
<reference evidence="2" key="1">
    <citation type="submission" date="2023-06" db="EMBL/GenBank/DDBJ databases">
        <authorList>
            <consortium name="Lawrence Berkeley National Laboratory"/>
            <person name="Ahrendt S."/>
            <person name="Sahu N."/>
            <person name="Indic B."/>
            <person name="Wong-Bajracharya J."/>
            <person name="Merenyi Z."/>
            <person name="Ke H.-M."/>
            <person name="Monk M."/>
            <person name="Kocsube S."/>
            <person name="Drula E."/>
            <person name="Lipzen A."/>
            <person name="Balint B."/>
            <person name="Henrissat B."/>
            <person name="Andreopoulos B."/>
            <person name="Martin F.M."/>
            <person name="Harder C.B."/>
            <person name="Rigling D."/>
            <person name="Ford K.L."/>
            <person name="Foster G.D."/>
            <person name="Pangilinan J."/>
            <person name="Papanicolaou A."/>
            <person name="Barry K."/>
            <person name="LaButti K."/>
            <person name="Viragh M."/>
            <person name="Koriabine M."/>
            <person name="Yan M."/>
            <person name="Riley R."/>
            <person name="Champramary S."/>
            <person name="Plett K.L."/>
            <person name="Tsai I.J."/>
            <person name="Slot J."/>
            <person name="Sipos G."/>
            <person name="Plett J."/>
            <person name="Nagy L.G."/>
            <person name="Grigoriev I.V."/>
        </authorList>
    </citation>
    <scope>NUCLEOTIDE SEQUENCE</scope>
    <source>
        <strain evidence="2">ICMP 16352</strain>
    </source>
</reference>
<dbReference type="AlphaFoldDB" id="A0AA39U918"/>
<keyword evidence="3" id="KW-1185">Reference proteome</keyword>
<accession>A0AA39U918</accession>
<evidence type="ECO:0000256" key="1">
    <source>
        <dbReference type="SAM" id="MobiDB-lite"/>
    </source>
</evidence>
<evidence type="ECO:0000313" key="2">
    <source>
        <dbReference type="EMBL" id="KAK0473774.1"/>
    </source>
</evidence>
<dbReference type="EMBL" id="JAUEPR010000031">
    <property type="protein sequence ID" value="KAK0473774.1"/>
    <property type="molecule type" value="Genomic_DNA"/>
</dbReference>
<name>A0AA39U918_9AGAR</name>
<comment type="caution">
    <text evidence="2">The sequence shown here is derived from an EMBL/GenBank/DDBJ whole genome shotgun (WGS) entry which is preliminary data.</text>
</comment>
<feature type="compositionally biased region" description="Basic and acidic residues" evidence="1">
    <location>
        <begin position="185"/>
        <end position="197"/>
    </location>
</feature>
<feature type="compositionally biased region" description="Basic and acidic residues" evidence="1">
    <location>
        <begin position="25"/>
        <end position="37"/>
    </location>
</feature>
<organism evidence="2 3">
    <name type="scientific">Armillaria novae-zelandiae</name>
    <dbReference type="NCBI Taxonomy" id="153914"/>
    <lineage>
        <taxon>Eukaryota</taxon>
        <taxon>Fungi</taxon>
        <taxon>Dikarya</taxon>
        <taxon>Basidiomycota</taxon>
        <taxon>Agaricomycotina</taxon>
        <taxon>Agaricomycetes</taxon>
        <taxon>Agaricomycetidae</taxon>
        <taxon>Agaricales</taxon>
        <taxon>Marasmiineae</taxon>
        <taxon>Physalacriaceae</taxon>
        <taxon>Armillaria</taxon>
    </lineage>
</organism>
<evidence type="ECO:0000313" key="3">
    <source>
        <dbReference type="Proteomes" id="UP001175227"/>
    </source>
</evidence>
<proteinExistence type="predicted"/>
<protein>
    <submittedName>
        <fullName evidence="2">Uncharacterized protein</fullName>
    </submittedName>
</protein>
<sequence>MAIISGIRKQRTGSAGAESNANPKGLDKWSTEPDHSPNSRQQTTTTMPASTSEHKPFPELYEPDDQWKAELKEKLSVAFSDMLLQAKQKLKADLTMLDGDGIDPAKRKKSIDEYQASERQIKSFAAQSFRVEVEKEREQRRWAAGLEIRTERRADLGNEQMAIMSGIRKQRTASAGAESNANPKGLDKWSTEPDHLPNSRQQTTTTMPASTSEHEPFLELYEPDDQWKAELKEKLSVAFCYGYPPSNH</sequence>
<feature type="region of interest" description="Disordered" evidence="1">
    <location>
        <begin position="1"/>
        <end position="63"/>
    </location>
</feature>
<feature type="compositionally biased region" description="Polar residues" evidence="1">
    <location>
        <begin position="38"/>
        <end position="51"/>
    </location>
</feature>